<dbReference type="Gene3D" id="3.40.50.300">
    <property type="entry name" value="P-loop containing nucleotide triphosphate hydrolases"/>
    <property type="match status" value="1"/>
</dbReference>
<evidence type="ECO:0000256" key="4">
    <source>
        <dbReference type="SAM" id="Phobius"/>
    </source>
</evidence>
<comment type="caution">
    <text evidence="6">The sequence shown here is derived from an EMBL/GenBank/DDBJ whole genome shotgun (WGS) entry which is preliminary data.</text>
</comment>
<evidence type="ECO:0000256" key="1">
    <source>
        <dbReference type="ARBA" id="ARBA00022741"/>
    </source>
</evidence>
<evidence type="ECO:0000313" key="7">
    <source>
        <dbReference type="Proteomes" id="UP001521931"/>
    </source>
</evidence>
<feature type="transmembrane region" description="Helical" evidence="4">
    <location>
        <begin position="72"/>
        <end position="91"/>
    </location>
</feature>
<dbReference type="InterPro" id="IPR027417">
    <property type="entry name" value="P-loop_NTPase"/>
</dbReference>
<dbReference type="SUPFAM" id="SSF52540">
    <property type="entry name" value="P-loop containing nucleoside triphosphate hydrolases"/>
    <property type="match status" value="1"/>
</dbReference>
<keyword evidence="4" id="KW-0472">Membrane</keyword>
<feature type="domain" description="FtsK" evidence="5">
    <location>
        <begin position="261"/>
        <end position="462"/>
    </location>
</feature>
<dbReference type="InterPro" id="IPR050206">
    <property type="entry name" value="FtsK/SpoIIIE/SftA"/>
</dbReference>
<evidence type="ECO:0000256" key="3">
    <source>
        <dbReference type="PROSITE-ProRule" id="PRU00289"/>
    </source>
</evidence>
<keyword evidence="2 3" id="KW-0067">ATP-binding</keyword>
<protein>
    <recommendedName>
        <fullName evidence="5">FtsK domain-containing protein</fullName>
    </recommendedName>
</protein>
<sequence length="553" mass="57509">MSASFLGSTRAASPTVIRLDRDRSAGLLPALASLVFRGLALLVAGAVHAPLLALAVTVAVTPVWLVAVGRPALAVALVVVAGLVGCSVGWVRPGWVHASRRLLVGQTVRVLVYRPRWETACLAAGATTRTGSTVHVPGLVRHTRTPHGSDELIVRMAPGQTLASWAGCADALASSLGVYSITAHAAERPGWVVLDVLRRDPLAVERTAPDPARTPRPVLPVLSGSSRGFSRTPRLIPARAGLSAPSGSAASGVVLGRDEHGHDLVLDPYSTAHAGMQGATRSGKSSACYTLLAALAHRADVIVCGVDPSGLLLDPFTTRNGGRGGAFIATGTSREDITRAADALARLVALMDDRVRELRADGLDKLTTFTASSPAIWCVMEEYPGLLAAAKAIDNEAGAKPGDRLAPKIAAHLGRLVKEGAKVGVFVLVLAQRMSADALNTDDRMNLALRITLRVDNGDAVAMLHDGLTRDRTQAVRQFAPGVALAESPGQGVRRVRMLYTDYPTYRARVAAGLAATVAAPVIRADGTPGVDVVGSVVTLPSTDADESSECAA</sequence>
<evidence type="ECO:0000313" key="6">
    <source>
        <dbReference type="EMBL" id="MCG7320810.1"/>
    </source>
</evidence>
<dbReference type="PANTHER" id="PTHR22683">
    <property type="entry name" value="SPORULATION PROTEIN RELATED"/>
    <property type="match status" value="1"/>
</dbReference>
<dbReference type="Pfam" id="PF01580">
    <property type="entry name" value="FtsK_SpoIIIE"/>
    <property type="match status" value="1"/>
</dbReference>
<keyword evidence="7" id="KW-1185">Reference proteome</keyword>
<keyword evidence="4" id="KW-0812">Transmembrane</keyword>
<feature type="transmembrane region" description="Helical" evidence="4">
    <location>
        <begin position="39"/>
        <end position="66"/>
    </location>
</feature>
<dbReference type="PANTHER" id="PTHR22683:SF41">
    <property type="entry name" value="DNA TRANSLOCASE FTSK"/>
    <property type="match status" value="1"/>
</dbReference>
<dbReference type="RefSeq" id="WP_239262050.1">
    <property type="nucleotide sequence ID" value="NZ_JAKRCV010000005.1"/>
</dbReference>
<accession>A0ABS9Q0P8</accession>
<dbReference type="PROSITE" id="PS50901">
    <property type="entry name" value="FTSK"/>
    <property type="match status" value="1"/>
</dbReference>
<organism evidence="6 7">
    <name type="scientific">Arsenicicoccus bolidensis</name>
    <dbReference type="NCBI Taxonomy" id="229480"/>
    <lineage>
        <taxon>Bacteria</taxon>
        <taxon>Bacillati</taxon>
        <taxon>Actinomycetota</taxon>
        <taxon>Actinomycetes</taxon>
        <taxon>Micrococcales</taxon>
        <taxon>Intrasporangiaceae</taxon>
        <taxon>Arsenicicoccus</taxon>
    </lineage>
</organism>
<reference evidence="6 7" key="1">
    <citation type="submission" date="2022-02" db="EMBL/GenBank/DDBJ databases">
        <title>Uncovering new skin microbiome diversity through culturing and metagenomics.</title>
        <authorList>
            <person name="Conlan S."/>
            <person name="Deming C."/>
            <person name="Nisc Comparative Sequencing Program N."/>
            <person name="Segre J.A."/>
        </authorList>
    </citation>
    <scope>NUCLEOTIDE SEQUENCE [LARGE SCALE GENOMIC DNA]</scope>
    <source>
        <strain evidence="6 7">ACRQZ</strain>
    </source>
</reference>
<keyword evidence="1 3" id="KW-0547">Nucleotide-binding</keyword>
<gene>
    <name evidence="6" type="ORF">MHL29_02730</name>
</gene>
<dbReference type="EMBL" id="JAKRCV010000005">
    <property type="protein sequence ID" value="MCG7320810.1"/>
    <property type="molecule type" value="Genomic_DNA"/>
</dbReference>
<keyword evidence="4" id="KW-1133">Transmembrane helix</keyword>
<feature type="binding site" evidence="3">
    <location>
        <begin position="278"/>
        <end position="285"/>
    </location>
    <ligand>
        <name>ATP</name>
        <dbReference type="ChEBI" id="CHEBI:30616"/>
    </ligand>
</feature>
<name>A0ABS9Q0P8_9MICO</name>
<proteinExistence type="predicted"/>
<evidence type="ECO:0000259" key="5">
    <source>
        <dbReference type="PROSITE" id="PS50901"/>
    </source>
</evidence>
<dbReference type="InterPro" id="IPR002543">
    <property type="entry name" value="FtsK_dom"/>
</dbReference>
<dbReference type="Proteomes" id="UP001521931">
    <property type="component" value="Unassembled WGS sequence"/>
</dbReference>
<evidence type="ECO:0000256" key="2">
    <source>
        <dbReference type="ARBA" id="ARBA00022840"/>
    </source>
</evidence>